<evidence type="ECO:0000313" key="4">
    <source>
        <dbReference type="Proteomes" id="UP000250550"/>
    </source>
</evidence>
<dbReference type="InterPro" id="IPR009636">
    <property type="entry name" value="SCAF"/>
</dbReference>
<protein>
    <recommendedName>
        <fullName evidence="5">Phage minor structural protein GP20</fullName>
    </recommendedName>
</protein>
<reference evidence="3 4" key="1">
    <citation type="submission" date="2018-02" db="EMBL/GenBank/DDBJ databases">
        <title>Complete genome sequencing of Faecalibacterium prausnitzii strains isolated from the human gut.</title>
        <authorList>
            <person name="Fitzgerald B.C."/>
            <person name="Shkoporov A.N."/>
            <person name="Ross P.R."/>
            <person name="Hill C."/>
        </authorList>
    </citation>
    <scope>NUCLEOTIDE SEQUENCE [LARGE SCALE GENOMIC DNA]</scope>
    <source>
        <strain evidence="3 4">APC924/119</strain>
    </source>
</reference>
<comment type="caution">
    <text evidence="3">The sequence shown here is derived from an EMBL/GenBank/DDBJ whole genome shotgun (WGS) entry which is preliminary data.</text>
</comment>
<dbReference type="Pfam" id="PF06810">
    <property type="entry name" value="Phage_scaffold"/>
    <property type="match status" value="1"/>
</dbReference>
<name>A0A329UUH6_9FIRM</name>
<dbReference type="RefSeq" id="WP_112121060.1">
    <property type="nucleotide sequence ID" value="NZ_PRLF01000003.1"/>
</dbReference>
<dbReference type="Proteomes" id="UP000250550">
    <property type="component" value="Unassembled WGS sequence"/>
</dbReference>
<gene>
    <name evidence="3" type="ORF">C4N21_03895</name>
</gene>
<evidence type="ECO:0000256" key="2">
    <source>
        <dbReference type="SAM" id="MobiDB-lite"/>
    </source>
</evidence>
<feature type="region of interest" description="Disordered" evidence="2">
    <location>
        <begin position="173"/>
        <end position="194"/>
    </location>
</feature>
<accession>A0A329UUH6</accession>
<feature type="coiled-coil region" evidence="1">
    <location>
        <begin position="66"/>
        <end position="93"/>
    </location>
</feature>
<evidence type="ECO:0000256" key="1">
    <source>
        <dbReference type="SAM" id="Coils"/>
    </source>
</evidence>
<keyword evidence="1" id="KW-0175">Coiled coil</keyword>
<evidence type="ECO:0008006" key="5">
    <source>
        <dbReference type="Google" id="ProtNLM"/>
    </source>
</evidence>
<dbReference type="EMBL" id="PRLF01000003">
    <property type="protein sequence ID" value="RAW66458.1"/>
    <property type="molecule type" value="Genomic_DNA"/>
</dbReference>
<proteinExistence type="predicted"/>
<sequence>MLEWLKTVLGDAYTPEIDTAVSQEIGKGFVARTDFNTKTAKVTELETEVKQLREGIKTRDTQLSELKKSAGDNAELQKQIDTLTQQNKDQKAAYDKELATVKLTAAVDAELTAAGSKNNIAVRAMLADFLKDAKVVDGKVTSKENGETVTLGAKVEAMKKDAATDFMFGDAPKYSGWKPGENGDGGKPGSTKKLSEMSYSELTEYMAKNPDAKLE</sequence>
<organism evidence="3 4">
    <name type="scientific">Faecalibacterium prausnitzii</name>
    <dbReference type="NCBI Taxonomy" id="853"/>
    <lineage>
        <taxon>Bacteria</taxon>
        <taxon>Bacillati</taxon>
        <taxon>Bacillota</taxon>
        <taxon>Clostridia</taxon>
        <taxon>Eubacteriales</taxon>
        <taxon>Oscillospiraceae</taxon>
        <taxon>Faecalibacterium</taxon>
    </lineage>
</organism>
<dbReference type="AlphaFoldDB" id="A0A329UUH6"/>
<evidence type="ECO:0000313" key="3">
    <source>
        <dbReference type="EMBL" id="RAW66458.1"/>
    </source>
</evidence>